<evidence type="ECO:0000313" key="10">
    <source>
        <dbReference type="Proteomes" id="UP000283586"/>
    </source>
</evidence>
<dbReference type="InterPro" id="IPR050624">
    <property type="entry name" value="HTH-type_Tx_Regulator"/>
</dbReference>
<feature type="domain" description="HTH tetR-type" evidence="3">
    <location>
        <begin position="9"/>
        <end position="69"/>
    </location>
</feature>
<dbReference type="Proteomes" id="UP000284465">
    <property type="component" value="Unassembled WGS sequence"/>
</dbReference>
<proteinExistence type="predicted"/>
<evidence type="ECO:0000313" key="4">
    <source>
        <dbReference type="EMBL" id="CUN31550.1"/>
    </source>
</evidence>
<dbReference type="Proteomes" id="UP000095350">
    <property type="component" value="Unassembled WGS sequence"/>
</dbReference>
<evidence type="ECO:0000259" key="3">
    <source>
        <dbReference type="PROSITE" id="PS50977"/>
    </source>
</evidence>
<feature type="DNA-binding region" description="H-T-H motif" evidence="2">
    <location>
        <begin position="32"/>
        <end position="51"/>
    </location>
</feature>
<dbReference type="GeneID" id="61432565"/>
<evidence type="ECO:0000313" key="7">
    <source>
        <dbReference type="EMBL" id="RHG24639.1"/>
    </source>
</evidence>
<accession>A0A173VXS0</accession>
<dbReference type="InterPro" id="IPR009057">
    <property type="entry name" value="Homeodomain-like_sf"/>
</dbReference>
<gene>
    <name evidence="4" type="primary">dhaS_2</name>
    <name evidence="7" type="ORF">DW264_17820</name>
    <name evidence="6" type="ORF">DW927_19315</name>
    <name evidence="8" type="ORF">DWZ31_15265</name>
    <name evidence="4" type="ORF">ERS852572_03683</name>
    <name evidence="5" type="ORF">GCK47_10310</name>
</gene>
<evidence type="ECO:0000313" key="6">
    <source>
        <dbReference type="EMBL" id="RHA61466.1"/>
    </source>
</evidence>
<reference evidence="10 11" key="2">
    <citation type="submission" date="2018-08" db="EMBL/GenBank/DDBJ databases">
        <title>A genome reference for cultivated species of the human gut microbiota.</title>
        <authorList>
            <person name="Zou Y."/>
            <person name="Xue W."/>
            <person name="Luo G."/>
        </authorList>
    </citation>
    <scope>NUCLEOTIDE SEQUENCE [LARGE SCALE GENOMIC DNA]</scope>
    <source>
        <strain evidence="8 10">AF31-21AC</strain>
        <strain evidence="7 11">AM22-21LB</strain>
        <strain evidence="6 12">AM43-11</strain>
    </source>
</reference>
<dbReference type="InterPro" id="IPR001647">
    <property type="entry name" value="HTH_TetR"/>
</dbReference>
<dbReference type="STRING" id="166486.ERS852572_03683"/>
<dbReference type="PANTHER" id="PTHR43479:SF7">
    <property type="entry name" value="TETR-FAMILY TRANSCRIPTIONAL REGULATOR"/>
    <property type="match status" value="1"/>
</dbReference>
<reference evidence="4 9" key="1">
    <citation type="submission" date="2015-09" db="EMBL/GenBank/DDBJ databases">
        <authorList>
            <consortium name="Pathogen Informatics"/>
        </authorList>
    </citation>
    <scope>NUCLEOTIDE SEQUENCE [LARGE SCALE GENOMIC DNA]</scope>
    <source>
        <strain evidence="4 9">2789STDY5834960</strain>
    </source>
</reference>
<evidence type="ECO:0000313" key="11">
    <source>
        <dbReference type="Proteomes" id="UP000284051"/>
    </source>
</evidence>
<dbReference type="RefSeq" id="WP_006858102.1">
    <property type="nucleotide sequence ID" value="NZ_CABIYH010000045.1"/>
</dbReference>
<dbReference type="GO" id="GO:0003677">
    <property type="term" value="F:DNA binding"/>
    <property type="evidence" value="ECO:0007669"/>
    <property type="project" value="UniProtKB-UniRule"/>
</dbReference>
<evidence type="ECO:0000313" key="8">
    <source>
        <dbReference type="EMBL" id="RHN05211.1"/>
    </source>
</evidence>
<dbReference type="EMBL" id="QSFP01000041">
    <property type="protein sequence ID" value="RHA61466.1"/>
    <property type="molecule type" value="Genomic_DNA"/>
</dbReference>
<dbReference type="Pfam" id="PF00440">
    <property type="entry name" value="TetR_N"/>
    <property type="match status" value="1"/>
</dbReference>
<dbReference type="SUPFAM" id="SSF46689">
    <property type="entry name" value="Homeodomain-like"/>
    <property type="match status" value="1"/>
</dbReference>
<name>A0A173VXS0_9FIRM</name>
<dbReference type="InterPro" id="IPR039532">
    <property type="entry name" value="TetR_C_Firmicutes"/>
</dbReference>
<dbReference type="EMBL" id="CYXZ01000045">
    <property type="protein sequence ID" value="CUN31550.1"/>
    <property type="molecule type" value="Genomic_DNA"/>
</dbReference>
<organism evidence="4 9">
    <name type="scientific">Roseburia intestinalis</name>
    <dbReference type="NCBI Taxonomy" id="166486"/>
    <lineage>
        <taxon>Bacteria</taxon>
        <taxon>Bacillati</taxon>
        <taxon>Bacillota</taxon>
        <taxon>Clostridia</taxon>
        <taxon>Lachnospirales</taxon>
        <taxon>Lachnospiraceae</taxon>
        <taxon>Roseburia</taxon>
    </lineage>
</organism>
<dbReference type="PaxDb" id="166486-ERS852572_03683"/>
<reference evidence="5 13" key="3">
    <citation type="submission" date="2019-10" db="EMBL/GenBank/DDBJ databases">
        <title>Roseburia spp. ameliorate alcoholic fatty liver via restoration of gut barrier function.</title>
        <authorList>
            <person name="Seo B."/>
            <person name="Ko G."/>
        </authorList>
    </citation>
    <scope>NUCLEOTIDE SEQUENCE [LARGE SCALE GENOMIC DNA]</scope>
    <source>
        <strain evidence="5 13">SNUG30017</strain>
    </source>
</reference>
<dbReference type="AlphaFoldDB" id="A0A173VXS0"/>
<dbReference type="Pfam" id="PF14278">
    <property type="entry name" value="TetR_C_8"/>
    <property type="match status" value="1"/>
</dbReference>
<dbReference type="PANTHER" id="PTHR43479">
    <property type="entry name" value="ACREF/ENVCD OPERON REPRESSOR-RELATED"/>
    <property type="match status" value="1"/>
</dbReference>
<protein>
    <submittedName>
        <fullName evidence="4">HTH-type dhaKLM operon transcriptional activator dhaS</fullName>
    </submittedName>
    <submittedName>
        <fullName evidence="5">TetR family transcriptional regulator</fullName>
    </submittedName>
</protein>
<evidence type="ECO:0000256" key="1">
    <source>
        <dbReference type="ARBA" id="ARBA00023125"/>
    </source>
</evidence>
<evidence type="ECO:0000313" key="12">
    <source>
        <dbReference type="Proteomes" id="UP000284465"/>
    </source>
</evidence>
<evidence type="ECO:0000313" key="13">
    <source>
        <dbReference type="Proteomes" id="UP000479531"/>
    </source>
</evidence>
<dbReference type="EMBL" id="WGGT01000011">
    <property type="protein sequence ID" value="MVQ46086.1"/>
    <property type="molecule type" value="Genomic_DNA"/>
</dbReference>
<sequence length="189" mass="22320">MPSEHKTNETIKYKLATAMKECMKSASVEKITVTEIVETCGVTRQTFYRNFKDKYDLINWYFDKILLESFEHMGEGKTVYEGLVNKFHYIQQEKLFFKAAFKNDDQNCLRDHDFQLICAFYTEQLETRMACRLSRQLQFQLEMYCQGSIYMTVQWVLGYRKCSAEELAHALASAMPEELQTVFHKYGLV</sequence>
<dbReference type="Proteomes" id="UP000283586">
    <property type="component" value="Unassembled WGS sequence"/>
</dbReference>
<dbReference type="Proteomes" id="UP000284051">
    <property type="component" value="Unassembled WGS sequence"/>
</dbReference>
<evidence type="ECO:0000256" key="2">
    <source>
        <dbReference type="PROSITE-ProRule" id="PRU00335"/>
    </source>
</evidence>
<dbReference type="PROSITE" id="PS50977">
    <property type="entry name" value="HTH_TETR_2"/>
    <property type="match status" value="1"/>
</dbReference>
<dbReference type="EMBL" id="QRID01000029">
    <property type="protein sequence ID" value="RHG24639.1"/>
    <property type="molecule type" value="Genomic_DNA"/>
</dbReference>
<dbReference type="EMBL" id="QRQN01000021">
    <property type="protein sequence ID" value="RHN05211.1"/>
    <property type="molecule type" value="Genomic_DNA"/>
</dbReference>
<dbReference type="OrthoDB" id="9810250at2"/>
<dbReference type="Proteomes" id="UP000479531">
    <property type="component" value="Unassembled WGS sequence"/>
</dbReference>
<evidence type="ECO:0000313" key="9">
    <source>
        <dbReference type="Proteomes" id="UP000095350"/>
    </source>
</evidence>
<evidence type="ECO:0000313" key="5">
    <source>
        <dbReference type="EMBL" id="MVQ46086.1"/>
    </source>
</evidence>
<dbReference type="Gene3D" id="1.10.357.10">
    <property type="entry name" value="Tetracycline Repressor, domain 2"/>
    <property type="match status" value="1"/>
</dbReference>
<keyword evidence="1 2" id="KW-0238">DNA-binding</keyword>